<organism evidence="5 7">
    <name type="scientific">Lactococcus garvieae</name>
    <dbReference type="NCBI Taxonomy" id="1363"/>
    <lineage>
        <taxon>Bacteria</taxon>
        <taxon>Bacillati</taxon>
        <taxon>Bacillota</taxon>
        <taxon>Bacilli</taxon>
        <taxon>Lactobacillales</taxon>
        <taxon>Streptococcaceae</taxon>
        <taxon>Lactococcus</taxon>
    </lineage>
</organism>
<dbReference type="GO" id="GO:0005829">
    <property type="term" value="C:cytosol"/>
    <property type="evidence" value="ECO:0007669"/>
    <property type="project" value="TreeGrafter"/>
</dbReference>
<reference evidence="6" key="2">
    <citation type="submission" date="2023-02" db="EMBL/GenBank/DDBJ databases">
        <title>Comparative genomics and fermentation flavor characterization of five lactic acid bacteria reveal flavor biosynthesis metabolic pathways in fermented muskmelon puree.</title>
        <authorList>
            <person name="Yuan L."/>
            <person name="Li M."/>
            <person name="Xu X."/>
            <person name="Lao F."/>
            <person name="Wu J."/>
        </authorList>
    </citation>
    <scope>NUCLEOTIDE SEQUENCE</scope>
    <source>
        <strain evidence="6">Pa-2</strain>
    </source>
</reference>
<evidence type="ECO:0000313" key="7">
    <source>
        <dbReference type="Proteomes" id="UP000181969"/>
    </source>
</evidence>
<dbReference type="OrthoDB" id="9765195at2"/>
<dbReference type="FunFam" id="3.20.20.80:FF:000004">
    <property type="entry name" value="Beta-glucosidase 6-phospho-beta-glucosidase"/>
    <property type="match status" value="1"/>
</dbReference>
<dbReference type="PANTHER" id="PTHR10353:SF139">
    <property type="entry name" value="6-PHOSPHO-BETA-GLUCOSIDASE GMUD"/>
    <property type="match status" value="1"/>
</dbReference>
<keyword evidence="2 6" id="KW-0378">Hydrolase</keyword>
<name>A0A1I4EPH1_9LACT</name>
<comment type="similarity">
    <text evidence="1 4">Belongs to the glycosyl hydrolase 1 family.</text>
</comment>
<dbReference type="InterPro" id="IPR017853">
    <property type="entry name" value="GH"/>
</dbReference>
<evidence type="ECO:0000256" key="1">
    <source>
        <dbReference type="ARBA" id="ARBA00010838"/>
    </source>
</evidence>
<dbReference type="PANTHER" id="PTHR10353">
    <property type="entry name" value="GLYCOSYL HYDROLASE"/>
    <property type="match status" value="1"/>
</dbReference>
<dbReference type="GO" id="GO:0008422">
    <property type="term" value="F:beta-glucosidase activity"/>
    <property type="evidence" value="ECO:0007669"/>
    <property type="project" value="TreeGrafter"/>
</dbReference>
<dbReference type="Proteomes" id="UP001217324">
    <property type="component" value="Chromosome"/>
</dbReference>
<evidence type="ECO:0000256" key="4">
    <source>
        <dbReference type="RuleBase" id="RU003690"/>
    </source>
</evidence>
<dbReference type="Gene3D" id="3.20.20.80">
    <property type="entry name" value="Glycosidases"/>
    <property type="match status" value="1"/>
</dbReference>
<evidence type="ECO:0000256" key="3">
    <source>
        <dbReference type="ARBA" id="ARBA00023295"/>
    </source>
</evidence>
<dbReference type="Pfam" id="PF00232">
    <property type="entry name" value="Glyco_hydro_1"/>
    <property type="match status" value="1"/>
</dbReference>
<dbReference type="PRINTS" id="PR00131">
    <property type="entry name" value="GLHYDRLASE1"/>
</dbReference>
<gene>
    <name evidence="6" type="ORF">PWF74_03905</name>
    <name evidence="5" type="ORF">SAMN05216438_101116</name>
</gene>
<dbReference type="EMBL" id="CP118627">
    <property type="protein sequence ID" value="WEA14663.1"/>
    <property type="molecule type" value="Genomic_DNA"/>
</dbReference>
<reference evidence="5 7" key="1">
    <citation type="submission" date="2016-10" db="EMBL/GenBank/DDBJ databases">
        <authorList>
            <person name="de Groot N.N."/>
        </authorList>
    </citation>
    <scope>NUCLEOTIDE SEQUENCE [LARGE SCALE GENOMIC DNA]</scope>
    <source>
        <strain evidence="5 7">M79</strain>
    </source>
</reference>
<dbReference type="GeneID" id="61074304"/>
<dbReference type="RefSeq" id="WP_004257386.1">
    <property type="nucleotide sequence ID" value="NZ_CAXVJC010000003.1"/>
</dbReference>
<dbReference type="Proteomes" id="UP000181969">
    <property type="component" value="Unassembled WGS sequence"/>
</dbReference>
<evidence type="ECO:0000313" key="5">
    <source>
        <dbReference type="EMBL" id="SFL07642.1"/>
    </source>
</evidence>
<sequence>MKIEFPKDFWWGAATSGPQTEGRFKKKHDNVFDYDFDHYSERFWGSIGPDTTSNFYNDFEEDIRLMQKAGLNSIRTSIQWSRLIEDFETGKTDPQAVAFYNRVIDTFLAAGIRPMMNLHHFDLPVELLHKYGGWESKKVAQLFAQFAEQCFRLFGDRVTEWFTHNEPIVVVECGYLLGFHYPDLKDGKKAVQVAYNLQLASSLAIERFRKINKNAQAKIGIILNLTPNYAKDEEIQNLKAAHFADLWQNQLFLDASVKGYFPQELVNILEQDGVLWESTTEELEIIKDNTVDFLGVNYYHPSRVQEPEFSSDSLAQDWLPEKYYASFNKRGVRMNADRGWEIHPQTIYNIAKTIQNDYNNIPWFISENGMGVENEARFEDKEGIIQDDYRIQFMTEHLYYLHQAISEGSACLGYHTWTPIDCWSWRNSYKNRYGLISLDVHKQIKKLKKSAHWYRKVSESSSIDIEETLLQKLKEDEKWH</sequence>
<protein>
    <submittedName>
        <fullName evidence="5">6-phospho-beta-glucosidase</fullName>
    </submittedName>
    <submittedName>
        <fullName evidence="6">Glycoside hydrolase family 1 protein</fullName>
    </submittedName>
</protein>
<accession>A0A1I4EPH1</accession>
<evidence type="ECO:0000256" key="2">
    <source>
        <dbReference type="ARBA" id="ARBA00022801"/>
    </source>
</evidence>
<proteinExistence type="inferred from homology"/>
<dbReference type="SUPFAM" id="SSF51445">
    <property type="entry name" value="(Trans)glycosidases"/>
    <property type="match status" value="1"/>
</dbReference>
<dbReference type="GO" id="GO:0016052">
    <property type="term" value="P:carbohydrate catabolic process"/>
    <property type="evidence" value="ECO:0007669"/>
    <property type="project" value="TreeGrafter"/>
</dbReference>
<dbReference type="AlphaFoldDB" id="A0A1I4EPH1"/>
<evidence type="ECO:0000313" key="6">
    <source>
        <dbReference type="EMBL" id="WEA14663.1"/>
    </source>
</evidence>
<dbReference type="InterPro" id="IPR001360">
    <property type="entry name" value="Glyco_hydro_1"/>
</dbReference>
<dbReference type="EMBL" id="FOTJ01000001">
    <property type="protein sequence ID" value="SFL07642.1"/>
    <property type="molecule type" value="Genomic_DNA"/>
</dbReference>
<keyword evidence="3" id="KW-0326">Glycosidase</keyword>